<evidence type="ECO:0000313" key="12">
    <source>
        <dbReference type="EMBL" id="REE27314.1"/>
    </source>
</evidence>
<sequence length="847" mass="96221">MSKNLVIVESPAKAKTIEKFLGKDFKVESSFGHIADLPSKELGVDVEGDFMPKYQVSKDKKDVVKKLKELAKKADIVWLASDEDREGEAIAWHLAETLKLDKEKTKRIVFHEITKTAIHKAIENPRSIDYNLVDAQQARRVLDRIVGYELSPVLWRKVKGGLSAGRVQSVSVRLIVERERDVQGFKTTASYRIDAEFTNEDGNSFKAKLPKNFDSEKEALKFLNDNMGASYEVSDLQKKPAKKSPAAPFTTSTLQQEASRKLGYSVSRTMTNAQRLYEAGYITYMRTDSVNLSDEAKKGAENEITSAYGSKFSNPKNYKGKSKGAQEAHEAIRPTDFSNHTVSAERDQARLYDLIWKRAIASQMSDARLERTNLKIQINSKNKISEQFTANGEIITFEGFLKVYLEGTDDEDAEQEGILPDLKVGEPLKNKYITATERFTRPPARFTEASLVKQLEELGIGRPSTYAPTISTIQNRNYVEKGTNEGDERSYKQLVFENQTIKDNTLSEQTGSNKGKLVPTDIGIIVTDFLVNHFESILDYNFTARVEDRFDDIAEGKEDWREMMKDFYKGFHPQVEDVQENAERESGERELGIDPKTGRTVLVRLGKFGPLVQLGKPDDEEEPQYASLSPDQQLGSITFEEAMDLFKLPKALGHYKDEEVEVNNGRFGPYVKFGKKFVSLPKGVDPLSVEMDEALIYIKEKEKADAPIYMYKDIEVTKGKGRFGPFIKWNNMFINVNKKYDWDNLSEDDIITLIEEKIQKEIDKVIHNWEDEGVRVEKARWGRHNIIKGKQKVELAKTVDVTKMTLEKAQEILEKNAPKKKVAKKKAPKKTATKKTATKKKATTKKK</sequence>
<dbReference type="GO" id="GO:0003677">
    <property type="term" value="F:DNA binding"/>
    <property type="evidence" value="ECO:0007669"/>
    <property type="project" value="UniProtKB-KW"/>
</dbReference>
<dbReference type="PANTHER" id="PTHR42785:SF1">
    <property type="entry name" value="DNA TOPOISOMERASE"/>
    <property type="match status" value="1"/>
</dbReference>
<dbReference type="PROSITE" id="PS00396">
    <property type="entry name" value="TOPO_IA_1"/>
    <property type="match status" value="1"/>
</dbReference>
<dbReference type="InterPro" id="IPR023406">
    <property type="entry name" value="Topo_IA_AS"/>
</dbReference>
<dbReference type="CDD" id="cd03363">
    <property type="entry name" value="TOPRIM_TopoIA_TopoI"/>
    <property type="match status" value="1"/>
</dbReference>
<evidence type="ECO:0000256" key="8">
    <source>
        <dbReference type="HAMAP-Rule" id="MF_00952"/>
    </source>
</evidence>
<dbReference type="InterPro" id="IPR034149">
    <property type="entry name" value="TOPRIM_TopoI"/>
</dbReference>
<evidence type="ECO:0000313" key="13">
    <source>
        <dbReference type="Proteomes" id="UP000256919"/>
    </source>
</evidence>
<comment type="subunit">
    <text evidence="8">Monomer.</text>
</comment>
<dbReference type="InterPro" id="IPR023405">
    <property type="entry name" value="Topo_IA_core_domain"/>
</dbReference>
<feature type="region of interest" description="Disordered" evidence="9">
    <location>
        <begin position="816"/>
        <end position="847"/>
    </location>
</feature>
<dbReference type="EC" id="5.6.2.1" evidence="8"/>
<keyword evidence="3" id="KW-0479">Metal-binding</keyword>
<dbReference type="Pfam" id="PF01751">
    <property type="entry name" value="Toprim"/>
    <property type="match status" value="1"/>
</dbReference>
<feature type="site" description="Interaction with DNA" evidence="8">
    <location>
        <position position="476"/>
    </location>
</feature>
<feature type="site" description="Interaction with DNA" evidence="8">
    <location>
        <position position="139"/>
    </location>
</feature>
<dbReference type="SMART" id="SM00493">
    <property type="entry name" value="TOPRIM"/>
    <property type="match status" value="1"/>
</dbReference>
<dbReference type="InterPro" id="IPR013825">
    <property type="entry name" value="Topo_IA_cen_sub2"/>
</dbReference>
<evidence type="ECO:0000256" key="5">
    <source>
        <dbReference type="ARBA" id="ARBA00023029"/>
    </source>
</evidence>
<dbReference type="PROSITE" id="PS50880">
    <property type="entry name" value="TOPRIM"/>
    <property type="match status" value="1"/>
</dbReference>
<protein>
    <recommendedName>
        <fullName evidence="8">DNA topoisomerase 1</fullName>
        <ecNumber evidence="8">5.6.2.1</ecNumber>
    </recommendedName>
    <alternativeName>
        <fullName evidence="8">DNA topoisomerase I</fullName>
    </alternativeName>
</protein>
<feature type="compositionally biased region" description="Basic residues" evidence="9">
    <location>
        <begin position="818"/>
        <end position="847"/>
    </location>
</feature>
<dbReference type="InterPro" id="IPR013497">
    <property type="entry name" value="Topo_IA_cen"/>
</dbReference>
<comment type="caution">
    <text evidence="12">The sequence shown here is derived from an EMBL/GenBank/DDBJ whole genome shotgun (WGS) entry which is preliminary data.</text>
</comment>
<feature type="active site" description="O-(5'-phospho-DNA)-tyrosine intermediate" evidence="8">
    <location>
        <position position="284"/>
    </location>
</feature>
<comment type="similarity">
    <text evidence="2 8">Belongs to the type IA topoisomerase family.</text>
</comment>
<reference evidence="12 13" key="1">
    <citation type="submission" date="2018-07" db="EMBL/GenBank/DDBJ databases">
        <title>Genomic Encyclopedia of Type Strains, Phase III (KMG-III): the genomes of soil and plant-associated and newly described type strains.</title>
        <authorList>
            <person name="Whitman W."/>
        </authorList>
    </citation>
    <scope>NUCLEOTIDE SEQUENCE [LARGE SCALE GENOMIC DNA]</scope>
    <source>
        <strain evidence="12 13">CECT 7948</strain>
    </source>
</reference>
<dbReference type="EMBL" id="QREI01000001">
    <property type="protein sequence ID" value="REE27314.1"/>
    <property type="molecule type" value="Genomic_DNA"/>
</dbReference>
<proteinExistence type="inferred from homology"/>
<dbReference type="Gene3D" id="3.40.50.140">
    <property type="match status" value="1"/>
</dbReference>
<evidence type="ECO:0000256" key="1">
    <source>
        <dbReference type="ARBA" id="ARBA00000213"/>
    </source>
</evidence>
<dbReference type="SUPFAM" id="SSF56712">
    <property type="entry name" value="Prokaryotic type I DNA topoisomerase"/>
    <property type="match status" value="1"/>
</dbReference>
<dbReference type="Gene3D" id="1.10.290.10">
    <property type="entry name" value="Topoisomerase I, domain 4"/>
    <property type="match status" value="1"/>
</dbReference>
<feature type="site" description="Interaction with DNA" evidence="8">
    <location>
        <position position="155"/>
    </location>
</feature>
<keyword evidence="6 8" id="KW-0238">DNA-binding</keyword>
<dbReference type="RefSeq" id="WP_115807675.1">
    <property type="nucleotide sequence ID" value="NZ_QREI01000001.1"/>
</dbReference>
<dbReference type="OrthoDB" id="9804262at2"/>
<dbReference type="InterPro" id="IPR025589">
    <property type="entry name" value="Toprim_C_rpt"/>
</dbReference>
<gene>
    <name evidence="8" type="primary">topA</name>
    <name evidence="12" type="ORF">DFQ09_101144</name>
</gene>
<keyword evidence="7 8" id="KW-0413">Isomerase</keyword>
<dbReference type="GO" id="GO:0006265">
    <property type="term" value="P:DNA topological change"/>
    <property type="evidence" value="ECO:0007669"/>
    <property type="project" value="UniProtKB-UniRule"/>
</dbReference>
<dbReference type="Pfam" id="PF13368">
    <property type="entry name" value="Toprim_C_rpt"/>
    <property type="match status" value="2"/>
</dbReference>
<dbReference type="CDD" id="cd00186">
    <property type="entry name" value="TOP1Ac"/>
    <property type="match status" value="1"/>
</dbReference>
<keyword evidence="13" id="KW-1185">Reference proteome</keyword>
<feature type="region of interest" description="Interaction with DNA" evidence="8">
    <location>
        <begin position="163"/>
        <end position="168"/>
    </location>
</feature>
<dbReference type="GO" id="GO:0003917">
    <property type="term" value="F:DNA topoisomerase type I (single strand cut, ATP-independent) activity"/>
    <property type="evidence" value="ECO:0007669"/>
    <property type="project" value="UniProtKB-UniRule"/>
</dbReference>
<dbReference type="InterPro" id="IPR006171">
    <property type="entry name" value="TOPRIM_dom"/>
</dbReference>
<feature type="site" description="Interaction with DNA" evidence="8">
    <location>
        <position position="143"/>
    </location>
</feature>
<organism evidence="12 13">
    <name type="scientific">Winogradskyella pacifica</name>
    <dbReference type="NCBI Taxonomy" id="664642"/>
    <lineage>
        <taxon>Bacteria</taxon>
        <taxon>Pseudomonadati</taxon>
        <taxon>Bacteroidota</taxon>
        <taxon>Flavobacteriia</taxon>
        <taxon>Flavobacteriales</taxon>
        <taxon>Flavobacteriaceae</taxon>
        <taxon>Winogradskyella</taxon>
    </lineage>
</organism>
<evidence type="ECO:0000256" key="7">
    <source>
        <dbReference type="ARBA" id="ARBA00023235"/>
    </source>
</evidence>
<dbReference type="InterPro" id="IPR013824">
    <property type="entry name" value="Topo_IA_cen_sub1"/>
</dbReference>
<dbReference type="InterPro" id="IPR003602">
    <property type="entry name" value="Topo_IA_DNA-bd_dom"/>
</dbReference>
<dbReference type="PANTHER" id="PTHR42785">
    <property type="entry name" value="DNA TOPOISOMERASE, TYPE IA, CORE"/>
    <property type="match status" value="1"/>
</dbReference>
<dbReference type="InterPro" id="IPR000380">
    <property type="entry name" value="Topo_IA"/>
</dbReference>
<dbReference type="GO" id="GO:0046872">
    <property type="term" value="F:metal ion binding"/>
    <property type="evidence" value="ECO:0007669"/>
    <property type="project" value="UniProtKB-KW"/>
</dbReference>
<keyword evidence="4" id="KW-0460">Magnesium</keyword>
<evidence type="ECO:0000256" key="2">
    <source>
        <dbReference type="ARBA" id="ARBA00009446"/>
    </source>
</evidence>
<dbReference type="SMART" id="SM00436">
    <property type="entry name" value="TOP1Bc"/>
    <property type="match status" value="1"/>
</dbReference>
<dbReference type="InterPro" id="IPR005733">
    <property type="entry name" value="TopoI_bac-type"/>
</dbReference>
<name>A0A3D9N5F4_9FLAO</name>
<feature type="domain" description="Topo IA-type catalytic" evidence="11">
    <location>
        <begin position="129"/>
        <end position="575"/>
    </location>
</feature>
<evidence type="ECO:0000256" key="3">
    <source>
        <dbReference type="ARBA" id="ARBA00022723"/>
    </source>
</evidence>
<dbReference type="SMART" id="SM00437">
    <property type="entry name" value="TOP1Ac"/>
    <property type="match status" value="1"/>
</dbReference>
<dbReference type="PROSITE" id="PS52039">
    <property type="entry name" value="TOPO_IA_2"/>
    <property type="match status" value="1"/>
</dbReference>
<accession>A0A3D9N5F4</accession>
<comment type="function">
    <text evidence="8">Releases the supercoiling and torsional tension of DNA, which is introduced during the DNA replication and transcription, by transiently cleaving and rejoining one strand of the DNA duplex. Introduces a single-strand break via transesterification at a target site in duplex DNA. The scissile phosphodiester is attacked by the catalytic tyrosine of the enzyme, resulting in the formation of a DNA-(5'-phosphotyrosyl)-enzyme intermediate and the expulsion of a 3'-OH DNA strand. The free DNA strand then undergoes passage around the unbroken strand, thus removing DNA supercoils. Finally, in the religation step, the DNA 3'-OH attacks the covalent intermediate to expel the active-site tyrosine and restore the DNA phosphodiester backbone.</text>
</comment>
<feature type="site" description="Interaction with DNA" evidence="8">
    <location>
        <position position="140"/>
    </location>
</feature>
<feature type="region of interest" description="Disordered" evidence="9">
    <location>
        <begin position="309"/>
        <end position="340"/>
    </location>
</feature>
<dbReference type="Pfam" id="PF01131">
    <property type="entry name" value="Topoisom_bac"/>
    <property type="match status" value="2"/>
</dbReference>
<dbReference type="PRINTS" id="PR00417">
    <property type="entry name" value="PRTPISMRASEI"/>
</dbReference>
<feature type="site" description="Interaction with DNA" evidence="8">
    <location>
        <position position="286"/>
    </location>
</feature>
<evidence type="ECO:0000256" key="9">
    <source>
        <dbReference type="SAM" id="MobiDB-lite"/>
    </source>
</evidence>
<dbReference type="Proteomes" id="UP000256919">
    <property type="component" value="Unassembled WGS sequence"/>
</dbReference>
<feature type="compositionally biased region" description="Basic and acidic residues" evidence="9">
    <location>
        <begin position="324"/>
        <end position="333"/>
    </location>
</feature>
<evidence type="ECO:0000256" key="6">
    <source>
        <dbReference type="ARBA" id="ARBA00023125"/>
    </source>
</evidence>
<dbReference type="Gene3D" id="1.10.460.10">
    <property type="entry name" value="Topoisomerase I, domain 2"/>
    <property type="match status" value="1"/>
</dbReference>
<evidence type="ECO:0000259" key="10">
    <source>
        <dbReference type="PROSITE" id="PS50880"/>
    </source>
</evidence>
<feature type="region of interest" description="Disordered" evidence="9">
    <location>
        <begin position="234"/>
        <end position="254"/>
    </location>
</feature>
<dbReference type="HAMAP" id="MF_00952">
    <property type="entry name" value="Topoisom_1_prok"/>
    <property type="match status" value="1"/>
</dbReference>
<comment type="catalytic activity">
    <reaction evidence="1 8">
        <text>ATP-independent breakage of single-stranded DNA, followed by passage and rejoining.</text>
        <dbReference type="EC" id="5.6.2.1"/>
    </reaction>
</comment>
<feature type="domain" description="Toprim" evidence="10">
    <location>
        <begin position="3"/>
        <end position="113"/>
    </location>
</feature>
<evidence type="ECO:0000259" key="11">
    <source>
        <dbReference type="PROSITE" id="PS52039"/>
    </source>
</evidence>
<feature type="site" description="Interaction with DNA" evidence="8">
    <location>
        <position position="33"/>
    </location>
</feature>
<feature type="site" description="Interaction with DNA" evidence="8">
    <location>
        <position position="148"/>
    </location>
</feature>
<dbReference type="InterPro" id="IPR013826">
    <property type="entry name" value="Topo_IA_cen_sub3"/>
</dbReference>
<dbReference type="InterPro" id="IPR028612">
    <property type="entry name" value="Topoisom_1_IA"/>
</dbReference>
<dbReference type="InterPro" id="IPR003601">
    <property type="entry name" value="Topo_IA_2"/>
</dbReference>
<dbReference type="NCBIfam" id="TIGR01051">
    <property type="entry name" value="topA_bact"/>
    <property type="match status" value="1"/>
</dbReference>
<dbReference type="Gene3D" id="2.70.20.10">
    <property type="entry name" value="Topoisomerase I, domain 3"/>
    <property type="match status" value="1"/>
</dbReference>
<evidence type="ECO:0000256" key="4">
    <source>
        <dbReference type="ARBA" id="ARBA00022842"/>
    </source>
</evidence>
<keyword evidence="5 8" id="KW-0799">Topoisomerase</keyword>
<dbReference type="AlphaFoldDB" id="A0A3D9N5F4"/>